<evidence type="ECO:0000259" key="8">
    <source>
        <dbReference type="Pfam" id="PF01643"/>
    </source>
</evidence>
<feature type="domain" description="Acyl-ACP thioesterase-like C-terminal" evidence="9">
    <location>
        <begin position="160"/>
        <end position="227"/>
    </location>
</feature>
<keyword evidence="5" id="KW-0809">Transit peptide</keyword>
<dbReference type="PANTHER" id="PTHR31727:SF6">
    <property type="entry name" value="OLEOYL-ACYL CARRIER PROTEIN THIOESTERASE 1, CHLOROPLASTIC"/>
    <property type="match status" value="1"/>
</dbReference>
<dbReference type="Gene3D" id="3.10.129.10">
    <property type="entry name" value="Hotdog Thioesterase"/>
    <property type="match status" value="1"/>
</dbReference>
<evidence type="ECO:0000256" key="1">
    <source>
        <dbReference type="ARBA" id="ARBA00006500"/>
    </source>
</evidence>
<evidence type="ECO:0000313" key="10">
    <source>
        <dbReference type="EMBL" id="QOY59948.1"/>
    </source>
</evidence>
<dbReference type="GO" id="GO:0000036">
    <property type="term" value="F:acyl carrier activity"/>
    <property type="evidence" value="ECO:0007669"/>
    <property type="project" value="TreeGrafter"/>
</dbReference>
<proteinExistence type="inferred from homology"/>
<dbReference type="SUPFAM" id="SSF54637">
    <property type="entry name" value="Thioesterase/thiol ester dehydrase-isomerase"/>
    <property type="match status" value="2"/>
</dbReference>
<dbReference type="CDD" id="cd00586">
    <property type="entry name" value="4HBT"/>
    <property type="match status" value="1"/>
</dbReference>
<dbReference type="EMBL" id="CP063767">
    <property type="protein sequence ID" value="QOY59948.1"/>
    <property type="molecule type" value="Genomic_DNA"/>
</dbReference>
<accession>A0A7S7M8T2</accession>
<evidence type="ECO:0000256" key="2">
    <source>
        <dbReference type="ARBA" id="ARBA00022516"/>
    </source>
</evidence>
<dbReference type="Pfam" id="PF01643">
    <property type="entry name" value="Acyl-ACP_TE"/>
    <property type="match status" value="1"/>
</dbReference>
<dbReference type="PANTHER" id="PTHR31727">
    <property type="entry name" value="OLEOYL-ACYL CARRIER PROTEIN THIOESTERASE 1, CHLOROPLASTIC"/>
    <property type="match status" value="1"/>
</dbReference>
<organism evidence="10 11">
    <name type="scientific">Thermophilibacter immobilis</name>
    <dbReference type="NCBI Taxonomy" id="2779519"/>
    <lineage>
        <taxon>Bacteria</taxon>
        <taxon>Bacillati</taxon>
        <taxon>Actinomycetota</taxon>
        <taxon>Coriobacteriia</taxon>
        <taxon>Coriobacteriales</taxon>
        <taxon>Atopobiaceae</taxon>
        <taxon>Thermophilibacter</taxon>
    </lineage>
</organism>
<evidence type="ECO:0000256" key="7">
    <source>
        <dbReference type="ARBA" id="ARBA00023160"/>
    </source>
</evidence>
<dbReference type="KEGG" id="tio:INP52_05745"/>
<dbReference type="InterPro" id="IPR049427">
    <property type="entry name" value="Acyl-ACP_TE_C"/>
</dbReference>
<keyword evidence="6" id="KW-0443">Lipid metabolism</keyword>
<name>A0A7S7M8T2_9ACTN</name>
<evidence type="ECO:0000256" key="4">
    <source>
        <dbReference type="ARBA" id="ARBA00022832"/>
    </source>
</evidence>
<keyword evidence="4" id="KW-0276">Fatty acid metabolism</keyword>
<keyword evidence="11" id="KW-1185">Reference proteome</keyword>
<dbReference type="RefSeq" id="WP_194369886.1">
    <property type="nucleotide sequence ID" value="NZ_CP063767.1"/>
</dbReference>
<dbReference type="Proteomes" id="UP000593735">
    <property type="component" value="Chromosome"/>
</dbReference>
<dbReference type="InterPro" id="IPR045023">
    <property type="entry name" value="FATA/B"/>
</dbReference>
<evidence type="ECO:0000313" key="11">
    <source>
        <dbReference type="Proteomes" id="UP000593735"/>
    </source>
</evidence>
<keyword evidence="2" id="KW-0444">Lipid biosynthesis</keyword>
<keyword evidence="7" id="KW-0275">Fatty acid biosynthesis</keyword>
<evidence type="ECO:0000256" key="5">
    <source>
        <dbReference type="ARBA" id="ARBA00022946"/>
    </source>
</evidence>
<dbReference type="GO" id="GO:0016297">
    <property type="term" value="F:fatty acyl-[ACP] hydrolase activity"/>
    <property type="evidence" value="ECO:0007669"/>
    <property type="project" value="InterPro"/>
</dbReference>
<evidence type="ECO:0000256" key="3">
    <source>
        <dbReference type="ARBA" id="ARBA00022801"/>
    </source>
</evidence>
<evidence type="ECO:0000256" key="6">
    <source>
        <dbReference type="ARBA" id="ARBA00023098"/>
    </source>
</evidence>
<keyword evidence="3" id="KW-0378">Hydrolase</keyword>
<sequence length="238" mass="26989">MYSFDARVRYSECDKDGRLSLVAMINYLQDCSTFHSESLGIGFGPLGERGLAWVLGAWQIEIEELPLFNTPITVSTWCHEITHAHALRNFQILDCEGRTLVRADSQWLMFDTAKQRATRVPEDQRAYFTGEKRLDMAPFERKIRVPEGGRRCQTIVVGEQNLDTNRHVNNAQYVLFALDALAELGHAIDLARLSVQYRKMAWLGDSIVAVAHEDGGGWVVELEDEAGTNYALVRLKTR</sequence>
<gene>
    <name evidence="10" type="ORF">INP52_05745</name>
</gene>
<dbReference type="InterPro" id="IPR029069">
    <property type="entry name" value="HotDog_dom_sf"/>
</dbReference>
<dbReference type="Pfam" id="PF20791">
    <property type="entry name" value="Acyl-ACP_TE_C"/>
    <property type="match status" value="1"/>
</dbReference>
<dbReference type="AlphaFoldDB" id="A0A7S7M8T2"/>
<feature type="domain" description="Acyl-ACP thioesterase N-terminal hotdog" evidence="8">
    <location>
        <begin position="7"/>
        <end position="126"/>
    </location>
</feature>
<reference evidence="10 11" key="1">
    <citation type="submission" date="2020-10" db="EMBL/GenBank/DDBJ databases">
        <title>Olsenella immobilis sp.nov., isolated from the mud in a fermentation cellar used for the production of Chinese strong-flavoured liquor.</title>
        <authorList>
            <person name="Lu L."/>
        </authorList>
    </citation>
    <scope>NUCLEOTIDE SEQUENCE [LARGE SCALE GENOMIC DNA]</scope>
    <source>
        <strain evidence="10 11">LZLJ-2</strain>
    </source>
</reference>
<protein>
    <submittedName>
        <fullName evidence="10">Acyl-[acyl-carrier-protein] thioesterase</fullName>
    </submittedName>
</protein>
<comment type="similarity">
    <text evidence="1">Belongs to the acyl-ACP thioesterase family.</text>
</comment>
<dbReference type="InterPro" id="IPR002864">
    <property type="entry name" value="Acyl-ACP_thioesterase_NHD"/>
</dbReference>
<evidence type="ECO:0000259" key="9">
    <source>
        <dbReference type="Pfam" id="PF20791"/>
    </source>
</evidence>